<evidence type="ECO:0000256" key="9">
    <source>
        <dbReference type="ARBA" id="ARBA00022840"/>
    </source>
</evidence>
<comment type="similarity">
    <text evidence="2 17">Belongs to the ChlB/BchB/BchZ family.</text>
</comment>
<evidence type="ECO:0000256" key="15">
    <source>
        <dbReference type="ARBA" id="ARBA00025959"/>
    </source>
</evidence>
<dbReference type="InterPro" id="IPR013580">
    <property type="entry name" value="LI-POR_suB-like_C"/>
</dbReference>
<dbReference type="InterPro" id="IPR016209">
    <property type="entry name" value="Protochlorophyllide_Rdtase"/>
</dbReference>
<feature type="active site" description="Proton donor" evidence="17">
    <location>
        <position position="294"/>
    </location>
</feature>
<keyword evidence="9 17" id="KW-0067">ATP-binding</keyword>
<evidence type="ECO:0000256" key="2">
    <source>
        <dbReference type="ARBA" id="ARBA00008935"/>
    </source>
</evidence>
<comment type="function">
    <text evidence="14 17">Component of the dark-operative protochlorophyllide reductase (DPOR) that uses Mg-ATP and reduced ferredoxin to reduce ring D of protochlorophyllide (Pchlide) to form chlorophyllide a (Chlide). This reaction is light-independent. The NB-protein (ChlN-ChlB) is the catalytic component of the complex.</text>
</comment>
<evidence type="ECO:0000256" key="10">
    <source>
        <dbReference type="ARBA" id="ARBA00023002"/>
    </source>
</evidence>
<dbReference type="GO" id="GO:0019685">
    <property type="term" value="P:photosynthesis, dark reaction"/>
    <property type="evidence" value="ECO:0007669"/>
    <property type="project" value="InterPro"/>
</dbReference>
<evidence type="ECO:0000256" key="12">
    <source>
        <dbReference type="ARBA" id="ARBA00023014"/>
    </source>
</evidence>
<protein>
    <recommendedName>
        <fullName evidence="4 17">Light-independent protochlorophyllide reductase subunit B</fullName>
        <shortName evidence="17">DPOR subunit B</shortName>
        <shortName evidence="17">LI-POR subunit B</shortName>
        <ecNumber evidence="3 17">1.3.7.7</ecNumber>
    </recommendedName>
</protein>
<reference evidence="20" key="2">
    <citation type="submission" date="2016-10" db="EMBL/GenBank/DDBJ databases">
        <authorList>
            <person name="de Groot N.N."/>
        </authorList>
    </citation>
    <scope>NUCLEOTIDE SEQUENCE</scope>
    <source>
        <strain evidence="20">J.0167</strain>
    </source>
</reference>
<keyword evidence="20" id="KW-0934">Plastid</keyword>
<gene>
    <name evidence="17 20" type="primary">chlB</name>
    <name evidence="20" type="ORF">J0167_147</name>
</gene>
<evidence type="ECO:0000256" key="8">
    <source>
        <dbReference type="ARBA" id="ARBA00022741"/>
    </source>
</evidence>
<evidence type="ECO:0000256" key="17">
    <source>
        <dbReference type="HAMAP-Rule" id="MF_00353"/>
    </source>
</evidence>
<evidence type="ECO:0000256" key="1">
    <source>
        <dbReference type="ARBA" id="ARBA00004949"/>
    </source>
</evidence>
<evidence type="ECO:0000256" key="14">
    <source>
        <dbReference type="ARBA" id="ARBA00025201"/>
    </source>
</evidence>
<keyword evidence="10 17" id="KW-0560">Oxidoreductase</keyword>
<evidence type="ECO:0000256" key="13">
    <source>
        <dbReference type="ARBA" id="ARBA00023171"/>
    </source>
</evidence>
<dbReference type="GO" id="GO:0005524">
    <property type="term" value="F:ATP binding"/>
    <property type="evidence" value="ECO:0007669"/>
    <property type="project" value="UniProtKB-UniRule"/>
</dbReference>
<evidence type="ECO:0000256" key="16">
    <source>
        <dbReference type="ARBA" id="ARBA00049483"/>
    </source>
</evidence>
<dbReference type="GO" id="GO:0016636">
    <property type="term" value="F:oxidoreductase activity, acting on the CH-CH group of donors, iron-sulfur protein as acceptor"/>
    <property type="evidence" value="ECO:0007669"/>
    <property type="project" value="UniProtKB-UniRule"/>
</dbReference>
<keyword evidence="20" id="KW-0150">Chloroplast</keyword>
<name>A0A1G4NTM1_9FLOR</name>
<keyword evidence="12 17" id="KW-0411">Iron-sulfur</keyword>
<keyword evidence="7 17" id="KW-0479">Metal-binding</keyword>
<dbReference type="AlphaFoldDB" id="A0A1G4NTM1"/>
<comment type="pathway">
    <text evidence="1 17">Porphyrin-containing compound metabolism; chlorophyll biosynthesis (light-independent).</text>
</comment>
<keyword evidence="13 17" id="KW-0149">Chlorophyll biosynthesis</keyword>
<dbReference type="EMBL" id="LT622866">
    <property type="protein sequence ID" value="SCW21987.1"/>
    <property type="molecule type" value="Genomic_DNA"/>
</dbReference>
<organism evidence="20">
    <name type="scientific">Helminthocladia australis</name>
    <dbReference type="NCBI Taxonomy" id="260093"/>
    <lineage>
        <taxon>Eukaryota</taxon>
        <taxon>Rhodophyta</taxon>
        <taxon>Florideophyceae</taxon>
        <taxon>Nemaliophycidae</taxon>
        <taxon>Nemaliales</taxon>
        <taxon>Liagoraceae</taxon>
        <taxon>Helminthocladia</taxon>
    </lineage>
</organism>
<feature type="domain" description="Nitrogenase/oxidoreductase component 1" evidence="18">
    <location>
        <begin position="12"/>
        <end position="426"/>
    </location>
</feature>
<dbReference type="GeneID" id="29998245"/>
<evidence type="ECO:0000259" key="18">
    <source>
        <dbReference type="Pfam" id="PF00148"/>
    </source>
</evidence>
<sequence>MKLAYWMYAGPAHIGTLRIASSFKNVHAIMHAPLGDDYFNVMRSMLERERDFTPVTASIVDRHVLARGSQEKVINNITRKDKEENPDLLLLTPTCTSSILQEDLQNFVQRASIETSSDVILADVNHYRVNELQASDRTLQQIVAFYINKARKKEVLGVNKTLRPSVNILGVLSLGFHHQHDLVDLKRLFHDLDIDINQVVPDNASVNDLKDLPTAWFNFVPYREAGLLTAQFLHDEFDMPYINVTPMGLLNISEVVRKIQGTLSKLDCYRDYSNYLKLQTQYVSQAAWFSRSIDCQNLTGKTAIVFGDATHAAAMTKILSKEMGIHVLWSGTYCTHDSDWFRMQVQELCDKVVITDDHNVVGDLIAKTEPNAIFGTQMERHIGKRLNIPCGVISSPVHIQNFPLSYKPFLGYEGTNQIADLIYNSFTLGMEDHLLDLFGGHDTTESLTNTLSSTNVISWSTEAMKELSKIPGFVRGKVKRNTEKYALSSNYNVISLEVLYEAKEKANS</sequence>
<evidence type="ECO:0000256" key="4">
    <source>
        <dbReference type="ARBA" id="ARBA00017673"/>
    </source>
</evidence>
<dbReference type="GO" id="GO:0016730">
    <property type="term" value="F:oxidoreductase activity, acting on iron-sulfur proteins as donors"/>
    <property type="evidence" value="ECO:0007669"/>
    <property type="project" value="InterPro"/>
</dbReference>
<keyword evidence="11 17" id="KW-0408">Iron</keyword>
<dbReference type="GO" id="GO:0051539">
    <property type="term" value="F:4 iron, 4 sulfur cluster binding"/>
    <property type="evidence" value="ECO:0007669"/>
    <property type="project" value="UniProtKB-UniRule"/>
</dbReference>
<dbReference type="RefSeq" id="YP_009313733.1">
    <property type="nucleotide sequence ID" value="NC_031658.1"/>
</dbReference>
<dbReference type="Gene3D" id="1.20.89.20">
    <property type="match status" value="1"/>
</dbReference>
<comment type="catalytic activity">
    <reaction evidence="16 17">
        <text>chlorophyllide a + oxidized 2[4Fe-4S]-[ferredoxin] + 2 ADP + 2 phosphate = protochlorophyllide a + reduced 2[4Fe-4S]-[ferredoxin] + 2 ATP + 2 H2O</text>
        <dbReference type="Rhea" id="RHEA:28202"/>
        <dbReference type="Rhea" id="RHEA-COMP:10002"/>
        <dbReference type="Rhea" id="RHEA-COMP:10004"/>
        <dbReference type="ChEBI" id="CHEBI:15377"/>
        <dbReference type="ChEBI" id="CHEBI:30616"/>
        <dbReference type="ChEBI" id="CHEBI:33722"/>
        <dbReference type="ChEBI" id="CHEBI:33723"/>
        <dbReference type="ChEBI" id="CHEBI:43474"/>
        <dbReference type="ChEBI" id="CHEBI:83348"/>
        <dbReference type="ChEBI" id="CHEBI:83350"/>
        <dbReference type="ChEBI" id="CHEBI:456216"/>
        <dbReference type="EC" id="1.3.7.7"/>
    </reaction>
</comment>
<evidence type="ECO:0000313" key="20">
    <source>
        <dbReference type="EMBL" id="SCW21987.1"/>
    </source>
</evidence>
<accession>A0A1G4NTM1</accession>
<comment type="subunit">
    <text evidence="15 17">Protochlorophyllide reductase is composed of three subunits; ChlL, ChlN and ChlB. Forms a heterotetramer of two ChlB and two ChlN subunits.</text>
</comment>
<dbReference type="GO" id="GO:0009507">
    <property type="term" value="C:chloroplast"/>
    <property type="evidence" value="ECO:0007669"/>
    <property type="project" value="UniProtKB-SubCell"/>
</dbReference>
<keyword evidence="6 17" id="KW-0602">Photosynthesis</keyword>
<dbReference type="HAMAP" id="MF_00353">
    <property type="entry name" value="ChlB_BchB"/>
    <property type="match status" value="1"/>
</dbReference>
<dbReference type="InterPro" id="IPR042298">
    <property type="entry name" value="P-CP_red_C"/>
</dbReference>
<evidence type="ECO:0000256" key="7">
    <source>
        <dbReference type="ARBA" id="ARBA00022723"/>
    </source>
</evidence>
<dbReference type="InterPro" id="IPR000510">
    <property type="entry name" value="Nase/OxRdtase_comp1"/>
</dbReference>
<keyword evidence="8 17" id="KW-0547">Nucleotide-binding</keyword>
<feature type="binding site" evidence="17">
    <location>
        <begin position="429"/>
        <end position="430"/>
    </location>
    <ligand>
        <name>substrate</name>
    </ligand>
</feature>
<dbReference type="Pfam" id="PF00148">
    <property type="entry name" value="Oxidored_nitro"/>
    <property type="match status" value="1"/>
</dbReference>
<geneLocation type="chloroplast" evidence="20"/>
<dbReference type="SUPFAM" id="SSF53807">
    <property type="entry name" value="Helical backbone' metal receptor"/>
    <property type="match status" value="1"/>
</dbReference>
<dbReference type="PANTHER" id="PTHR33712:SF7">
    <property type="entry name" value="LIGHT-INDEPENDENT PROTOCHLOROPHYLLIDE REDUCTASE SUBUNIT B"/>
    <property type="match status" value="1"/>
</dbReference>
<proteinExistence type="inferred from homology"/>
<comment type="subcellular location">
    <subcellularLocation>
        <location evidence="17">Plastid</location>
        <location evidence="17">Chloroplast</location>
    </subcellularLocation>
</comment>
<dbReference type="Gene3D" id="1.10.8.550">
    <property type="entry name" value="Proto-chlorophyllide reductase 57 kD subunit B"/>
    <property type="match status" value="1"/>
</dbReference>
<evidence type="ECO:0000256" key="5">
    <source>
        <dbReference type="ARBA" id="ARBA00022485"/>
    </source>
</evidence>
<dbReference type="CDD" id="cd01981">
    <property type="entry name" value="Pchlide_reductase_B"/>
    <property type="match status" value="1"/>
</dbReference>
<dbReference type="EC" id="1.3.7.7" evidence="3 17"/>
<evidence type="ECO:0000256" key="3">
    <source>
        <dbReference type="ARBA" id="ARBA00012713"/>
    </source>
</evidence>
<dbReference type="UniPathway" id="UPA00670"/>
<dbReference type="Pfam" id="PF08369">
    <property type="entry name" value="PCP_red"/>
    <property type="match status" value="1"/>
</dbReference>
<evidence type="ECO:0000256" key="6">
    <source>
        <dbReference type="ARBA" id="ARBA00022531"/>
    </source>
</evidence>
<dbReference type="NCBIfam" id="TIGR01278">
    <property type="entry name" value="DPOR_BchB"/>
    <property type="match status" value="1"/>
</dbReference>
<dbReference type="InterPro" id="IPR005969">
    <property type="entry name" value="Protochl_reductB"/>
</dbReference>
<dbReference type="Gene3D" id="3.40.50.1980">
    <property type="entry name" value="Nitrogenase molybdenum iron protein domain"/>
    <property type="match status" value="3"/>
</dbReference>
<reference evidence="20" key="1">
    <citation type="submission" date="2016-10" db="EMBL/GenBank/DDBJ databases">
        <title>Chloroplast genomes as a tool to resolve red algal phylogenies: a case study in the Nemaliales.</title>
        <authorList>
            <person name="Costa J.F."/>
            <person name="Lin S.M."/>
            <person name="Macaya E.C."/>
            <person name="Fernandez-Garcia C."/>
            <person name="Verbruggen H."/>
        </authorList>
    </citation>
    <scope>NUCLEOTIDE SEQUENCE</scope>
    <source>
        <strain evidence="20">J.0167</strain>
    </source>
</reference>
<dbReference type="GO" id="GO:0036068">
    <property type="term" value="P:light-independent chlorophyll biosynthetic process"/>
    <property type="evidence" value="ECO:0007669"/>
    <property type="project" value="UniProtKB-UniRule"/>
</dbReference>
<feature type="binding site" evidence="17">
    <location>
        <position position="36"/>
    </location>
    <ligand>
        <name>[4Fe-4S] cluster</name>
        <dbReference type="ChEBI" id="CHEBI:49883"/>
        <note>ligand shared with heterodimeric partner</note>
    </ligand>
</feature>
<feature type="domain" description="Light-independent protochlorophyllide reductase subunit B-like C-terminal" evidence="19">
    <location>
        <begin position="459"/>
        <end position="503"/>
    </location>
</feature>
<dbReference type="GO" id="GO:0046872">
    <property type="term" value="F:metal ion binding"/>
    <property type="evidence" value="ECO:0007669"/>
    <property type="project" value="UniProtKB-KW"/>
</dbReference>
<evidence type="ECO:0000259" key="19">
    <source>
        <dbReference type="Pfam" id="PF08369"/>
    </source>
</evidence>
<keyword evidence="5 17" id="KW-0004">4Fe-4S</keyword>
<dbReference type="PANTHER" id="PTHR33712">
    <property type="entry name" value="LIGHT-INDEPENDENT PROTOCHLOROPHYLLIDE REDUCTASE SUBUNIT B"/>
    <property type="match status" value="1"/>
</dbReference>
<dbReference type="PIRSF" id="PIRSF000163">
    <property type="entry name" value="PCP_ChlB"/>
    <property type="match status" value="1"/>
</dbReference>
<evidence type="ECO:0000256" key="11">
    <source>
        <dbReference type="ARBA" id="ARBA00023004"/>
    </source>
</evidence>
<comment type="cofactor">
    <cofactor evidence="17">
        <name>[4Fe-4S] cluster</name>
        <dbReference type="ChEBI" id="CHEBI:49883"/>
    </cofactor>
    <text evidence="17">Binds 1 [4Fe-4S] cluster per heterodimer. The cluster is bound at the heterodimer interface by residues from both subunits.</text>
</comment>
<dbReference type="InterPro" id="IPR050152">
    <property type="entry name" value="ChlB/BchB/BchZ"/>
</dbReference>